<name>A0A1A3P7N4_MYCAS</name>
<dbReference type="Gene3D" id="3.40.462.20">
    <property type="match status" value="1"/>
</dbReference>
<dbReference type="EMBL" id="LZLS01000034">
    <property type="protein sequence ID" value="OBK30243.1"/>
    <property type="molecule type" value="Genomic_DNA"/>
</dbReference>
<dbReference type="AlphaFoldDB" id="A0A1A3P7N4"/>
<comment type="caution">
    <text evidence="1">The sequence shown here is derived from an EMBL/GenBank/DDBJ whole genome shotgun (WGS) entry which is preliminary data.</text>
</comment>
<dbReference type="GO" id="GO:0050660">
    <property type="term" value="F:flavin adenine dinucleotide binding"/>
    <property type="evidence" value="ECO:0007669"/>
    <property type="project" value="InterPro"/>
</dbReference>
<proteinExistence type="predicted"/>
<accession>A0A1A3P7N4</accession>
<sequence>MHSLGTPIRDDLGTTRYTTQQSMLDTHVPHGAHYYWRAGYMGAGSLTDTAAAALLDRVAAITSPTSLISLEHVGGRINHCAPSDTAFPHRSATYNLLICSAWDRQRPATEHVRFADECWHAMAPYMLGNSLYQNYGSADARAVYADNYARLAALKHKFDPDQRLTGNGLFADLKKGEES</sequence>
<evidence type="ECO:0008006" key="3">
    <source>
        <dbReference type="Google" id="ProtNLM"/>
    </source>
</evidence>
<dbReference type="RefSeq" id="WP_065142777.1">
    <property type="nucleotide sequence ID" value="NZ_LZLS01000034.1"/>
</dbReference>
<gene>
    <name evidence="1" type="ORF">A5634_16660</name>
</gene>
<evidence type="ECO:0000313" key="2">
    <source>
        <dbReference type="Proteomes" id="UP000093928"/>
    </source>
</evidence>
<organism evidence="1 2">
    <name type="scientific">Mycobacterium asiaticum</name>
    <dbReference type="NCBI Taxonomy" id="1790"/>
    <lineage>
        <taxon>Bacteria</taxon>
        <taxon>Bacillati</taxon>
        <taxon>Actinomycetota</taxon>
        <taxon>Actinomycetes</taxon>
        <taxon>Mycobacteriales</taxon>
        <taxon>Mycobacteriaceae</taxon>
        <taxon>Mycobacterium</taxon>
    </lineage>
</organism>
<protein>
    <recommendedName>
        <fullName evidence="3">Berberine/berberine-like domain-containing protein</fullName>
    </recommendedName>
</protein>
<evidence type="ECO:0000313" key="1">
    <source>
        <dbReference type="EMBL" id="OBK30243.1"/>
    </source>
</evidence>
<reference evidence="1 2" key="1">
    <citation type="submission" date="2016-06" db="EMBL/GenBank/DDBJ databases">
        <authorList>
            <person name="Kjaerup R.B."/>
            <person name="Dalgaard T.S."/>
            <person name="Juul-Madsen H.R."/>
        </authorList>
    </citation>
    <scope>NUCLEOTIDE SEQUENCE [LARGE SCALE GENOMIC DNA]</scope>
    <source>
        <strain evidence="1 2">1165133.8</strain>
    </source>
</reference>
<dbReference type="GO" id="GO:0016491">
    <property type="term" value="F:oxidoreductase activity"/>
    <property type="evidence" value="ECO:0007669"/>
    <property type="project" value="InterPro"/>
</dbReference>
<dbReference type="Proteomes" id="UP000093928">
    <property type="component" value="Unassembled WGS sequence"/>
</dbReference>